<keyword evidence="12" id="KW-0175">Coiled coil</keyword>
<feature type="domain" description="Protein kinase" evidence="15">
    <location>
        <begin position="98"/>
        <end position="360"/>
    </location>
</feature>
<evidence type="ECO:0000259" key="15">
    <source>
        <dbReference type="PROSITE" id="PS50011"/>
    </source>
</evidence>
<evidence type="ECO:0000313" key="17">
    <source>
        <dbReference type="RefSeq" id="XP_070306973.1"/>
    </source>
</evidence>
<feature type="coiled-coil region" evidence="12">
    <location>
        <begin position="391"/>
        <end position="444"/>
    </location>
</feature>
<keyword evidence="6 11" id="KW-0547">Nucleotide-binding</keyword>
<dbReference type="Gene3D" id="3.30.200.20">
    <property type="entry name" value="Phosphorylase Kinase, domain 1"/>
    <property type="match status" value="1"/>
</dbReference>
<dbReference type="InterPro" id="IPR036028">
    <property type="entry name" value="SH3-like_dom_sf"/>
</dbReference>
<dbReference type="InterPro" id="IPR000719">
    <property type="entry name" value="Prot_kinase_dom"/>
</dbReference>
<evidence type="ECO:0000256" key="5">
    <source>
        <dbReference type="ARBA" id="ARBA00022527"/>
    </source>
</evidence>
<reference evidence="16" key="1">
    <citation type="journal article" date="2022" name="J. Hered.">
        <title>A De Novo Chromosome-Level Genome Assembly of the White-Tailed Deer, Odocoileus Virginianus.</title>
        <authorList>
            <person name="London E.W."/>
            <person name="Roca A.L."/>
            <person name="Novakofski J.E."/>
            <person name="Mateus-Pinilla N.E."/>
        </authorList>
    </citation>
    <scope>NUCLEOTIDE SEQUENCE [LARGE SCALE GENOMIC DNA]</scope>
</reference>
<sequence length="973" mass="105287">MEEEEWGAAKEWGTTPAGPVWTAVFDYEAAGDEELTLRRGDRVQVLSQDCAVSGDEGWWTGQLPSGRVGVFPSNYVALGTPAAPAGLQLPQEIPFHELQLEEIIGVGGFGKVYRALWRGEEVAVKAARLDPERDPAVTAEQVRQEARLFGALQHPNIIALRGACLSPPHLCLVMEYARGGALSRVLAGRRVPPHVLVNWAVQVARGMNYLHNDAPVPIIHRDLKSINILILEAIENHNLADTVLKITDFGLAREWHKTTKMSAAGTYAWMAPEVIRLSLFSKSSDVWSFGVLLWELLTGEVPYREIDALAVAYGVAMNKLTLPIPSTCPEPFARLLEECWDPDPHGRPDFGSILKQLEVIEQSALFQMPLESFHSLQEDWKLEIQHMFDDLRTKEKELRSREEELLRAAQEQRFQEEQLRRREQELAEREMDIVERELHLLMCQLSQEKPRVRKRKGNFKRSRLLKLREGGSHISLPSGFEHKITVQASPTLDKRKGSDGASPPASPSIIPRLRAIRLTPVDGGGCSTSGSSSGGSGTWGRSSGPPKKEELVGGKKKGRTWGPSSTLQKERAGGEERLKALGEGSKQWSSSAPNLGKSPKHTPIAPGFASLNEMGLHGGRRISLARGGVRGGGRRQQRAPVPLHHPVLPHGAASHPALPGGAGAMGAESAARPARARLPAALRARAAGLRHAAGRRGPGCRCGRGARSGWRGTAALARRPLLPPRRPLPAGPQPDRALPRPPRRRGLRPGPGALRHPRVTVVGVRLQLHAFAAALRQRRGCAGRALPATLPTRAPTQHQPPGGPGAGEFQEGPPAVAHAHPRHGRARCEPRAPADAIGWGAGAAGGARAHGPRPWPSRCPGLPPPARPPGPVPHPSSAPRVPRPPHHPDLRPKAPASRQPSPPGPLEIGLLRPDAQHLASQQARHSREPGAPQHAAHAARHGHGGAEPGQHSAPVRGPRLPLRPARRRPPGQP</sequence>
<dbReference type="PRINTS" id="PR00452">
    <property type="entry name" value="SH3DOMAIN"/>
</dbReference>
<evidence type="ECO:0000256" key="13">
    <source>
        <dbReference type="SAM" id="MobiDB-lite"/>
    </source>
</evidence>
<dbReference type="PRINTS" id="PR00109">
    <property type="entry name" value="TYRKINASE"/>
</dbReference>
<feature type="compositionally biased region" description="Pro residues" evidence="13">
    <location>
        <begin position="853"/>
        <end position="876"/>
    </location>
</feature>
<dbReference type="SUPFAM" id="SSF50044">
    <property type="entry name" value="SH3-domain"/>
    <property type="match status" value="1"/>
</dbReference>
<proteinExistence type="inferred from homology"/>
<dbReference type="InterPro" id="IPR001452">
    <property type="entry name" value="SH3_domain"/>
</dbReference>
<comment type="cofactor">
    <cofactor evidence="1">
        <name>Mg(2+)</name>
        <dbReference type="ChEBI" id="CHEBI:18420"/>
    </cofactor>
</comment>
<evidence type="ECO:0000256" key="1">
    <source>
        <dbReference type="ARBA" id="ARBA00001946"/>
    </source>
</evidence>
<evidence type="ECO:0000256" key="7">
    <source>
        <dbReference type="ARBA" id="ARBA00022840"/>
    </source>
</evidence>
<dbReference type="CDD" id="cd12059">
    <property type="entry name" value="SH3_MLK1-3"/>
    <property type="match status" value="1"/>
</dbReference>
<evidence type="ECO:0000256" key="4">
    <source>
        <dbReference type="ARBA" id="ARBA00022443"/>
    </source>
</evidence>
<dbReference type="PROSITE" id="PS00107">
    <property type="entry name" value="PROTEIN_KINASE_ATP"/>
    <property type="match status" value="1"/>
</dbReference>
<evidence type="ECO:0000256" key="2">
    <source>
        <dbReference type="ARBA" id="ARBA00006529"/>
    </source>
</evidence>
<evidence type="ECO:0000256" key="3">
    <source>
        <dbReference type="ARBA" id="ARBA00012406"/>
    </source>
</evidence>
<keyword evidence="17" id="KW-0418">Kinase</keyword>
<feature type="compositionally biased region" description="Pro residues" evidence="13">
    <location>
        <begin position="721"/>
        <end position="732"/>
    </location>
</feature>
<accession>A0ABM4GUI4</accession>
<comment type="catalytic activity">
    <reaction evidence="9">
        <text>L-seryl-[protein] + ATP = O-phospho-L-seryl-[protein] + ADP + H(+)</text>
        <dbReference type="Rhea" id="RHEA:17989"/>
        <dbReference type="Rhea" id="RHEA-COMP:9863"/>
        <dbReference type="Rhea" id="RHEA-COMP:11604"/>
        <dbReference type="ChEBI" id="CHEBI:15378"/>
        <dbReference type="ChEBI" id="CHEBI:29999"/>
        <dbReference type="ChEBI" id="CHEBI:30616"/>
        <dbReference type="ChEBI" id="CHEBI:83421"/>
        <dbReference type="ChEBI" id="CHEBI:456216"/>
        <dbReference type="EC" id="2.7.11.25"/>
    </reaction>
</comment>
<dbReference type="PANTHER" id="PTHR44329">
    <property type="entry name" value="SERINE/THREONINE-PROTEIN KINASE TNNI3K-RELATED"/>
    <property type="match status" value="1"/>
</dbReference>
<evidence type="ECO:0000256" key="8">
    <source>
        <dbReference type="ARBA" id="ARBA00047559"/>
    </source>
</evidence>
<dbReference type="Pfam" id="PF07714">
    <property type="entry name" value="PK_Tyr_Ser-Thr"/>
    <property type="match status" value="1"/>
</dbReference>
<dbReference type="Pfam" id="PF14604">
    <property type="entry name" value="SH3_9"/>
    <property type="match status" value="1"/>
</dbReference>
<dbReference type="EC" id="2.7.11.25" evidence="3"/>
<gene>
    <name evidence="17" type="primary">MAP3K10</name>
</gene>
<keyword evidence="5" id="KW-0723">Serine/threonine-protein kinase</keyword>
<feature type="region of interest" description="Disordered" evidence="13">
    <location>
        <begin position="788"/>
        <end position="973"/>
    </location>
</feature>
<comment type="similarity">
    <text evidence="2">Belongs to the protein kinase superfamily. STE Ser/Thr protein kinase family. MAP kinase kinase kinase subfamily.</text>
</comment>
<keyword evidence="4 10" id="KW-0728">SH3 domain</keyword>
<dbReference type="PROSITE" id="PS00108">
    <property type="entry name" value="PROTEIN_KINASE_ST"/>
    <property type="match status" value="1"/>
</dbReference>
<evidence type="ECO:0000313" key="16">
    <source>
        <dbReference type="Proteomes" id="UP001652640"/>
    </source>
</evidence>
<dbReference type="PANTHER" id="PTHR44329:SF39">
    <property type="entry name" value="MITOGEN-ACTIVATED PROTEIN KINASE KINASE KINASE 10"/>
    <property type="match status" value="1"/>
</dbReference>
<feature type="compositionally biased region" description="Basic residues" evidence="13">
    <location>
        <begin position="964"/>
        <end position="973"/>
    </location>
</feature>
<dbReference type="InterPro" id="IPR051681">
    <property type="entry name" value="Ser/Thr_Kinases-Pseudokinases"/>
</dbReference>
<dbReference type="Gene3D" id="1.10.510.10">
    <property type="entry name" value="Transferase(Phosphotransferase) domain 1"/>
    <property type="match status" value="1"/>
</dbReference>
<protein>
    <recommendedName>
        <fullName evidence="3">mitogen-activated protein kinase kinase kinase</fullName>
        <ecNumber evidence="3">2.7.11.25</ecNumber>
    </recommendedName>
</protein>
<reference evidence="17" key="2">
    <citation type="submission" date="2025-08" db="UniProtKB">
        <authorList>
            <consortium name="RefSeq"/>
        </authorList>
    </citation>
    <scope>IDENTIFICATION</scope>
    <source>
        <tissue evidence="17">Tongue muscle</tissue>
    </source>
</reference>
<evidence type="ECO:0000256" key="9">
    <source>
        <dbReference type="ARBA" id="ARBA00048329"/>
    </source>
</evidence>
<feature type="compositionally biased region" description="Basic and acidic residues" evidence="13">
    <location>
        <begin position="568"/>
        <end position="580"/>
    </location>
</feature>
<dbReference type="GO" id="GO:0016301">
    <property type="term" value="F:kinase activity"/>
    <property type="evidence" value="ECO:0007669"/>
    <property type="project" value="UniProtKB-KW"/>
</dbReference>
<keyword evidence="17" id="KW-0808">Transferase</keyword>
<keyword evidence="7 11" id="KW-0067">ATP-binding</keyword>
<feature type="compositionally biased region" description="Low complexity" evidence="13">
    <location>
        <begin position="501"/>
        <end position="511"/>
    </location>
</feature>
<dbReference type="InterPro" id="IPR035779">
    <property type="entry name" value="MLK1-3_SH3"/>
</dbReference>
<feature type="compositionally biased region" description="Gly residues" evidence="13">
    <location>
        <begin position="522"/>
        <end position="538"/>
    </location>
</feature>
<dbReference type="InterPro" id="IPR011009">
    <property type="entry name" value="Kinase-like_dom_sf"/>
</dbReference>
<name>A0ABM4GUI4_ODOVR</name>
<comment type="catalytic activity">
    <reaction evidence="8">
        <text>L-threonyl-[protein] + ATP = O-phospho-L-threonyl-[protein] + ADP + H(+)</text>
        <dbReference type="Rhea" id="RHEA:46608"/>
        <dbReference type="Rhea" id="RHEA-COMP:11060"/>
        <dbReference type="Rhea" id="RHEA-COMP:11605"/>
        <dbReference type="ChEBI" id="CHEBI:15378"/>
        <dbReference type="ChEBI" id="CHEBI:30013"/>
        <dbReference type="ChEBI" id="CHEBI:30616"/>
        <dbReference type="ChEBI" id="CHEBI:61977"/>
        <dbReference type="ChEBI" id="CHEBI:456216"/>
        <dbReference type="EC" id="2.7.11.25"/>
    </reaction>
</comment>
<evidence type="ECO:0000259" key="14">
    <source>
        <dbReference type="PROSITE" id="PS50002"/>
    </source>
</evidence>
<keyword evidence="16" id="KW-1185">Reference proteome</keyword>
<evidence type="ECO:0000256" key="12">
    <source>
        <dbReference type="SAM" id="Coils"/>
    </source>
</evidence>
<dbReference type="PROSITE" id="PS50011">
    <property type="entry name" value="PROTEIN_KINASE_DOM"/>
    <property type="match status" value="1"/>
</dbReference>
<organism evidence="16 17">
    <name type="scientific">Odocoileus virginianus</name>
    <name type="common">White-tailed deer</name>
    <dbReference type="NCBI Taxonomy" id="9874"/>
    <lineage>
        <taxon>Eukaryota</taxon>
        <taxon>Metazoa</taxon>
        <taxon>Chordata</taxon>
        <taxon>Craniata</taxon>
        <taxon>Vertebrata</taxon>
        <taxon>Euteleostomi</taxon>
        <taxon>Mammalia</taxon>
        <taxon>Eutheria</taxon>
        <taxon>Laurasiatheria</taxon>
        <taxon>Artiodactyla</taxon>
        <taxon>Ruminantia</taxon>
        <taxon>Pecora</taxon>
        <taxon>Cervidae</taxon>
        <taxon>Odocoileinae</taxon>
        <taxon>Odocoileus</taxon>
    </lineage>
</organism>
<dbReference type="InterPro" id="IPR008271">
    <property type="entry name" value="Ser/Thr_kinase_AS"/>
</dbReference>
<dbReference type="GeneID" id="110150155"/>
<dbReference type="PROSITE" id="PS50002">
    <property type="entry name" value="SH3"/>
    <property type="match status" value="1"/>
</dbReference>
<dbReference type="InterPro" id="IPR017441">
    <property type="entry name" value="Protein_kinase_ATP_BS"/>
</dbReference>
<dbReference type="SMART" id="SM00220">
    <property type="entry name" value="S_TKc"/>
    <property type="match status" value="1"/>
</dbReference>
<dbReference type="Gene3D" id="2.30.30.40">
    <property type="entry name" value="SH3 Domains"/>
    <property type="match status" value="1"/>
</dbReference>
<evidence type="ECO:0000256" key="10">
    <source>
        <dbReference type="PROSITE-ProRule" id="PRU00192"/>
    </source>
</evidence>
<feature type="binding site" evidence="11">
    <location>
        <position position="125"/>
    </location>
    <ligand>
        <name>ATP</name>
        <dbReference type="ChEBI" id="CHEBI:30616"/>
    </ligand>
</feature>
<feature type="compositionally biased region" description="Low complexity" evidence="13">
    <location>
        <begin position="953"/>
        <end position="963"/>
    </location>
</feature>
<feature type="region of interest" description="Disordered" evidence="13">
    <location>
        <begin position="490"/>
        <end position="600"/>
    </location>
</feature>
<dbReference type="SMART" id="SM00326">
    <property type="entry name" value="SH3"/>
    <property type="match status" value="1"/>
</dbReference>
<feature type="region of interest" description="Disordered" evidence="13">
    <location>
        <begin position="716"/>
        <end position="756"/>
    </location>
</feature>
<dbReference type="RefSeq" id="XP_070306973.1">
    <property type="nucleotide sequence ID" value="XM_070450872.1"/>
</dbReference>
<evidence type="ECO:0000256" key="11">
    <source>
        <dbReference type="PROSITE-ProRule" id="PRU10141"/>
    </source>
</evidence>
<dbReference type="InterPro" id="IPR001245">
    <property type="entry name" value="Ser-Thr/Tyr_kinase_cat_dom"/>
</dbReference>
<dbReference type="SUPFAM" id="SSF56112">
    <property type="entry name" value="Protein kinase-like (PK-like)"/>
    <property type="match status" value="1"/>
</dbReference>
<dbReference type="Proteomes" id="UP001652640">
    <property type="component" value="Chromosome 20"/>
</dbReference>
<evidence type="ECO:0000256" key="6">
    <source>
        <dbReference type="ARBA" id="ARBA00022741"/>
    </source>
</evidence>
<feature type="domain" description="SH3" evidence="14">
    <location>
        <begin position="16"/>
        <end position="81"/>
    </location>
</feature>